<dbReference type="PANTHER" id="PTHR43828">
    <property type="entry name" value="ASPARAGINASE"/>
    <property type="match status" value="1"/>
</dbReference>
<dbReference type="GO" id="GO:0033309">
    <property type="term" value="C:SBF transcription complex"/>
    <property type="evidence" value="ECO:0007669"/>
    <property type="project" value="TreeGrafter"/>
</dbReference>
<dbReference type="InterPro" id="IPR003163">
    <property type="entry name" value="Tscrpt_reg_HTH_APSES-type"/>
</dbReference>
<sequence>MFVANRAHGRIFPACRLDYLMPTDTGKTMLSLQALMNPASPGYSVTCFRQSSSVLATESRLLPTEVQTAVDVSPVPKIEPSASIASMTKFKPLGPINFAPFEGIDQASYREMCRFRVSPLGKIRQNCQHIPYNSSKKDFFEKTGRESIEVFKYEFRLPDKEKIYTVMWDYNVGLVHMTPFFKCLEYTKTTPAQMLSQNPGLREISPSITGGAVSAQGYWMPYRCARAVCATFCHKIAGALIPLFGPSFPSECAPAPFNTTHCKGMVINQQIILKATEEVEKYRQRQNSGFIKAVGELSSSHRVENYTLRRKQENQTTLMPILPSQYRSAWTPVDGSMTNSRAMEASTPRMVCDSREATRILLGSSRSALPNQAVPSQNPCQKEKTNAFGPSRTEVNVSEGKWGPNRRKRAFDERITMDSPSGGEGSHREEHLGVAEVLLSLATDVRDTAHPTSLAVEMSDNGEDFHGRRRKRKRPKPLLL</sequence>
<dbReference type="GO" id="GO:0030907">
    <property type="term" value="C:MBF transcription complex"/>
    <property type="evidence" value="ECO:0007669"/>
    <property type="project" value="TreeGrafter"/>
</dbReference>
<feature type="domain" description="HTH APSES-type" evidence="2">
    <location>
        <begin position="137"/>
        <end position="255"/>
    </location>
</feature>
<feature type="compositionally biased region" description="Polar residues" evidence="1">
    <location>
        <begin position="365"/>
        <end position="380"/>
    </location>
</feature>
<dbReference type="InterPro" id="IPR051642">
    <property type="entry name" value="SWI6-like"/>
</dbReference>
<dbReference type="Gene3D" id="3.10.260.10">
    <property type="entry name" value="Transcription regulator HTH, APSES-type DNA-binding domain"/>
    <property type="match status" value="1"/>
</dbReference>
<reference evidence="3 4" key="1">
    <citation type="journal article" date="2016" name="Genome Announc.">
        <title>Draft Whole-Genome Sequence of Trichoderma gamsii T6085, a Promising Biocontrol Agent of Fusarium Head Blight on Wheat.</title>
        <authorList>
            <person name="Baroncelli R."/>
            <person name="Zapparata A."/>
            <person name="Piaggeschi G."/>
            <person name="Sarrocco S."/>
            <person name="Vannacci G."/>
        </authorList>
    </citation>
    <scope>NUCLEOTIDE SEQUENCE [LARGE SCALE GENOMIC DNA]</scope>
    <source>
        <strain evidence="3 4">T6085</strain>
    </source>
</reference>
<evidence type="ECO:0000256" key="1">
    <source>
        <dbReference type="SAM" id="MobiDB-lite"/>
    </source>
</evidence>
<accession>A0A2P4ZDR7</accession>
<dbReference type="InterPro" id="IPR036887">
    <property type="entry name" value="HTH_APSES_sf"/>
</dbReference>
<dbReference type="GeneID" id="29986562"/>
<organism evidence="3 4">
    <name type="scientific">Trichoderma gamsii</name>
    <dbReference type="NCBI Taxonomy" id="398673"/>
    <lineage>
        <taxon>Eukaryota</taxon>
        <taxon>Fungi</taxon>
        <taxon>Dikarya</taxon>
        <taxon>Ascomycota</taxon>
        <taxon>Pezizomycotina</taxon>
        <taxon>Sordariomycetes</taxon>
        <taxon>Hypocreomycetidae</taxon>
        <taxon>Hypocreales</taxon>
        <taxon>Hypocreaceae</taxon>
        <taxon>Trichoderma</taxon>
    </lineage>
</organism>
<dbReference type="PROSITE" id="PS51299">
    <property type="entry name" value="HTH_APSES"/>
    <property type="match status" value="1"/>
</dbReference>
<dbReference type="PANTHER" id="PTHR43828:SF5">
    <property type="entry name" value="TRANSCRIPTIONAL REPRESSOR XBP1"/>
    <property type="match status" value="1"/>
</dbReference>
<protein>
    <submittedName>
        <fullName evidence="3">APSES transcription factor Xbp1</fullName>
    </submittedName>
</protein>
<dbReference type="EMBL" id="JPDN02000038">
    <property type="protein sequence ID" value="PON22429.1"/>
    <property type="molecule type" value="Genomic_DNA"/>
</dbReference>
<dbReference type="RefSeq" id="XP_018660306.2">
    <property type="nucleotide sequence ID" value="XM_018806479.2"/>
</dbReference>
<evidence type="ECO:0000313" key="3">
    <source>
        <dbReference type="EMBL" id="PON22429.1"/>
    </source>
</evidence>
<proteinExistence type="predicted"/>
<dbReference type="GO" id="GO:0000981">
    <property type="term" value="F:DNA-binding transcription factor activity, RNA polymerase II-specific"/>
    <property type="evidence" value="ECO:0007669"/>
    <property type="project" value="UniProtKB-ARBA"/>
</dbReference>
<feature type="region of interest" description="Disordered" evidence="1">
    <location>
        <begin position="452"/>
        <end position="480"/>
    </location>
</feature>
<dbReference type="AlphaFoldDB" id="A0A2P4ZDR7"/>
<dbReference type="GO" id="GO:0003677">
    <property type="term" value="F:DNA binding"/>
    <property type="evidence" value="ECO:0007669"/>
    <property type="project" value="InterPro"/>
</dbReference>
<dbReference type="Proteomes" id="UP000054821">
    <property type="component" value="Unassembled WGS sequence"/>
</dbReference>
<keyword evidence="4" id="KW-1185">Reference proteome</keyword>
<dbReference type="SUPFAM" id="SSF54616">
    <property type="entry name" value="DNA-binding domain of Mlu1-box binding protein MBP1"/>
    <property type="match status" value="1"/>
</dbReference>
<evidence type="ECO:0000313" key="4">
    <source>
        <dbReference type="Proteomes" id="UP000054821"/>
    </source>
</evidence>
<feature type="region of interest" description="Disordered" evidence="1">
    <location>
        <begin position="365"/>
        <end position="429"/>
    </location>
</feature>
<dbReference type="STRING" id="398673.A0A2P4ZDR7"/>
<evidence type="ECO:0000259" key="2">
    <source>
        <dbReference type="PROSITE" id="PS51299"/>
    </source>
</evidence>
<name>A0A2P4ZDR7_9HYPO</name>
<feature type="compositionally biased region" description="Basic residues" evidence="1">
    <location>
        <begin position="467"/>
        <end position="480"/>
    </location>
</feature>
<gene>
    <name evidence="3" type="ORF">TGAM01_v208709</name>
</gene>
<comment type="caution">
    <text evidence="3">The sequence shown here is derived from an EMBL/GenBank/DDBJ whole genome shotgun (WGS) entry which is preliminary data.</text>
</comment>